<evidence type="ECO:0000256" key="3">
    <source>
        <dbReference type="ARBA" id="ARBA00022746"/>
    </source>
</evidence>
<dbReference type="PANTHER" id="PTHR31480">
    <property type="entry name" value="BIFUNCTIONAL LYCOPENE CYCLASE/PHYTOENE SYNTHASE"/>
    <property type="match status" value="1"/>
</dbReference>
<dbReference type="Gene3D" id="1.10.600.10">
    <property type="entry name" value="Farnesyl Diphosphate Synthase"/>
    <property type="match status" value="1"/>
</dbReference>
<keyword evidence="5" id="KW-1185">Reference proteome</keyword>
<keyword evidence="2" id="KW-0808">Transferase</keyword>
<dbReference type="InterPro" id="IPR033904">
    <property type="entry name" value="Trans_IPPS_HH"/>
</dbReference>
<evidence type="ECO:0000256" key="2">
    <source>
        <dbReference type="ARBA" id="ARBA00022679"/>
    </source>
</evidence>
<name>A0A897NCS6_9EURY</name>
<reference evidence="4 5" key="1">
    <citation type="submission" date="2020-11" db="EMBL/GenBank/DDBJ databases">
        <title>Carbohydrate-dependent, anaerobic sulfur respiration: A novel catabolism in halophilic archaea.</title>
        <authorList>
            <person name="Sorokin D.Y."/>
            <person name="Messina E."/>
            <person name="Smedile F."/>
            <person name="La Cono V."/>
            <person name="Hallsworth J.E."/>
            <person name="Yakimov M.M."/>
        </authorList>
    </citation>
    <scope>NUCLEOTIDE SEQUENCE [LARGE SCALE GENOMIC DNA]</scope>
    <source>
        <strain evidence="4 5">HSR12-2</strain>
    </source>
</reference>
<proteinExistence type="predicted"/>
<evidence type="ECO:0000313" key="4">
    <source>
        <dbReference type="EMBL" id="QSG08863.1"/>
    </source>
</evidence>
<dbReference type="InterPro" id="IPR044843">
    <property type="entry name" value="Trans_IPPS_bact-type"/>
</dbReference>
<accession>A0A897NCS6</accession>
<organism evidence="4 5">
    <name type="scientific">Halapricum desulfuricans</name>
    <dbReference type="NCBI Taxonomy" id="2841257"/>
    <lineage>
        <taxon>Archaea</taxon>
        <taxon>Methanobacteriati</taxon>
        <taxon>Methanobacteriota</taxon>
        <taxon>Stenosarchaea group</taxon>
        <taxon>Halobacteria</taxon>
        <taxon>Halobacteriales</taxon>
        <taxon>Haloarculaceae</taxon>
        <taxon>Halapricum</taxon>
    </lineage>
</organism>
<dbReference type="SUPFAM" id="SSF48576">
    <property type="entry name" value="Terpenoid synthases"/>
    <property type="match status" value="1"/>
</dbReference>
<gene>
    <name evidence="4" type="primary">erg9</name>
    <name evidence="4" type="ORF">HSR122_1469</name>
</gene>
<dbReference type="AlphaFoldDB" id="A0A897NCS6"/>
<dbReference type="GeneID" id="68852100"/>
<dbReference type="InterPro" id="IPR008949">
    <property type="entry name" value="Isoprenoid_synthase_dom_sf"/>
</dbReference>
<dbReference type="GO" id="GO:0016117">
    <property type="term" value="P:carotenoid biosynthetic process"/>
    <property type="evidence" value="ECO:0007669"/>
    <property type="project" value="UniProtKB-KW"/>
</dbReference>
<dbReference type="EMBL" id="CP064788">
    <property type="protein sequence ID" value="QSG08863.1"/>
    <property type="molecule type" value="Genomic_DNA"/>
</dbReference>
<comment type="pathway">
    <text evidence="1">Carotenoid biosynthesis; phytoene biosynthesis.</text>
</comment>
<dbReference type="RefSeq" id="WP_229112077.1">
    <property type="nucleotide sequence ID" value="NZ_CP064788.1"/>
</dbReference>
<dbReference type="SFLD" id="SFLDG01018">
    <property type="entry name" value="Squalene/Phytoene_Synthase_Lik"/>
    <property type="match status" value="1"/>
</dbReference>
<dbReference type="Pfam" id="PF00494">
    <property type="entry name" value="SQS_PSY"/>
    <property type="match status" value="1"/>
</dbReference>
<dbReference type="FunFam" id="1.10.600.10:FF:000020">
    <property type="entry name" value="Phytoene synthase"/>
    <property type="match status" value="1"/>
</dbReference>
<dbReference type="SFLD" id="SFLDS00005">
    <property type="entry name" value="Isoprenoid_Synthase_Type_I"/>
    <property type="match status" value="1"/>
</dbReference>
<dbReference type="KEGG" id="hds:HSR122_1469"/>
<dbReference type="Proteomes" id="UP000662973">
    <property type="component" value="Chromosome"/>
</dbReference>
<evidence type="ECO:0000313" key="5">
    <source>
        <dbReference type="Proteomes" id="UP000662973"/>
    </source>
</evidence>
<dbReference type="SFLD" id="SFLDG01212">
    <property type="entry name" value="Phytoene_synthase_like"/>
    <property type="match status" value="1"/>
</dbReference>
<dbReference type="CDD" id="cd00683">
    <property type="entry name" value="Trans_IPPS_HH"/>
    <property type="match status" value="1"/>
</dbReference>
<dbReference type="GO" id="GO:0004311">
    <property type="term" value="F:geranylgeranyl diphosphate synthase activity"/>
    <property type="evidence" value="ECO:0007669"/>
    <property type="project" value="InterPro"/>
</dbReference>
<evidence type="ECO:0000256" key="1">
    <source>
        <dbReference type="ARBA" id="ARBA00004684"/>
    </source>
</evidence>
<dbReference type="InterPro" id="IPR002060">
    <property type="entry name" value="Squ/phyt_synthse"/>
</dbReference>
<protein>
    <submittedName>
        <fullName evidence="4">Phytoene/squalene synthetase</fullName>
    </submittedName>
</protein>
<sequence length="321" mass="36894">MLDDNITTSKEIHRQTGKTFYYATRLLPERIRKPTYVLYGFFRIADEVVDQADGLPPEAQYERLESFRAKALGEEPADDDVLSAFQSLHERTSIRDADVNTFIDAMEQDIERDRYETYEDLEAYMRGSAVAVGNMMLDVMDPEQKETARPHAASLAEAFQLSNFLRDVGEDISEYGRIYLPLETLEQFGASEEDIVQRRATESLKAAMRAEMARTERLYRDGVAGIRYLPDDCQFAVLLAAVLYADHHRKIRQVDFDTIGRDANLSRARKLYLIAKTWWHWRKHRDPETTFYAVSAIPEDASMRGPHPESVAENVMPATHD</sequence>
<dbReference type="GO" id="GO:0051996">
    <property type="term" value="F:squalene synthase [NAD(P)H] activity"/>
    <property type="evidence" value="ECO:0007669"/>
    <property type="project" value="InterPro"/>
</dbReference>
<keyword evidence="3" id="KW-0125">Carotenoid biosynthesis</keyword>